<feature type="domain" description="Response regulatory" evidence="3">
    <location>
        <begin position="1"/>
        <end position="101"/>
    </location>
</feature>
<reference evidence="5" key="1">
    <citation type="submission" date="2018-05" db="EMBL/GenBank/DDBJ databases">
        <title>Azospirillum thermophila sp. nov., a novel isolated from hot spring.</title>
        <authorList>
            <person name="Zhao Z."/>
        </authorList>
    </citation>
    <scope>NUCLEOTIDE SEQUENCE [LARGE SCALE GENOMIC DNA]</scope>
    <source>
        <strain evidence="5">CFH 70021</strain>
    </source>
</reference>
<dbReference type="SUPFAM" id="SSF52172">
    <property type="entry name" value="CheY-like"/>
    <property type="match status" value="1"/>
</dbReference>
<gene>
    <name evidence="4" type="ORF">DEW08_18860</name>
</gene>
<dbReference type="InterPro" id="IPR011006">
    <property type="entry name" value="CheY-like_superfamily"/>
</dbReference>
<evidence type="ECO:0000313" key="5">
    <source>
        <dbReference type="Proteomes" id="UP000245629"/>
    </source>
</evidence>
<keyword evidence="5" id="KW-1185">Reference proteome</keyword>
<dbReference type="SMART" id="SM00448">
    <property type="entry name" value="REC"/>
    <property type="match status" value="1"/>
</dbReference>
<dbReference type="InterPro" id="IPR001789">
    <property type="entry name" value="Sig_transdc_resp-reg_receiver"/>
</dbReference>
<accession>A0A2S2CVH6</accession>
<dbReference type="PROSITE" id="PS50110">
    <property type="entry name" value="RESPONSE_REGULATORY"/>
    <property type="match status" value="1"/>
</dbReference>
<dbReference type="Gene3D" id="3.40.50.2300">
    <property type="match status" value="1"/>
</dbReference>
<evidence type="ECO:0000313" key="4">
    <source>
        <dbReference type="EMBL" id="AWK88524.1"/>
    </source>
</evidence>
<dbReference type="PANTHER" id="PTHR44591">
    <property type="entry name" value="STRESS RESPONSE REGULATOR PROTEIN 1"/>
    <property type="match status" value="1"/>
</dbReference>
<organism evidence="4 5">
    <name type="scientific">Azospirillum thermophilum</name>
    <dbReference type="NCBI Taxonomy" id="2202148"/>
    <lineage>
        <taxon>Bacteria</taxon>
        <taxon>Pseudomonadati</taxon>
        <taxon>Pseudomonadota</taxon>
        <taxon>Alphaproteobacteria</taxon>
        <taxon>Rhodospirillales</taxon>
        <taxon>Azospirillaceae</taxon>
        <taxon>Azospirillum</taxon>
    </lineage>
</organism>
<dbReference type="InterPro" id="IPR050595">
    <property type="entry name" value="Bact_response_regulator"/>
</dbReference>
<dbReference type="KEGG" id="azz:DEW08_18860"/>
<keyword evidence="1 2" id="KW-0597">Phosphoprotein</keyword>
<dbReference type="Pfam" id="PF00072">
    <property type="entry name" value="Response_reg"/>
    <property type="match status" value="1"/>
</dbReference>
<name>A0A2S2CVH6_9PROT</name>
<dbReference type="AlphaFoldDB" id="A0A2S2CVH6"/>
<sequence length="111" mass="12302">MKVLLEACAYDVRDFTSCGDFIEQFDGDPRACLLLDLHLPVMSGLEFMERYRKALNGMPVIMVTGRGDAATAARARDAGVSIVLEKPFDEDVLLDEIHRLLPQKEPVPVAP</sequence>
<feature type="modified residue" description="4-aspartylphosphate" evidence="2">
    <location>
        <position position="36"/>
    </location>
</feature>
<evidence type="ECO:0000256" key="1">
    <source>
        <dbReference type="ARBA" id="ARBA00022553"/>
    </source>
</evidence>
<dbReference type="OrthoDB" id="9782655at2"/>
<dbReference type="EMBL" id="CP029354">
    <property type="protein sequence ID" value="AWK88524.1"/>
    <property type="molecule type" value="Genomic_DNA"/>
</dbReference>
<dbReference type="GO" id="GO:0000160">
    <property type="term" value="P:phosphorelay signal transduction system"/>
    <property type="evidence" value="ECO:0007669"/>
    <property type="project" value="InterPro"/>
</dbReference>
<evidence type="ECO:0000256" key="2">
    <source>
        <dbReference type="PROSITE-ProRule" id="PRU00169"/>
    </source>
</evidence>
<dbReference type="Proteomes" id="UP000245629">
    <property type="component" value="Chromosome 3"/>
</dbReference>
<dbReference type="PANTHER" id="PTHR44591:SF25">
    <property type="entry name" value="CHEMOTAXIS TWO-COMPONENT RESPONSE REGULATOR"/>
    <property type="match status" value="1"/>
</dbReference>
<protein>
    <submittedName>
        <fullName evidence="4">Response regulator</fullName>
    </submittedName>
</protein>
<proteinExistence type="predicted"/>
<evidence type="ECO:0000259" key="3">
    <source>
        <dbReference type="PROSITE" id="PS50110"/>
    </source>
</evidence>